<dbReference type="InterPro" id="IPR031325">
    <property type="entry name" value="RHS_repeat"/>
</dbReference>
<dbReference type="EMBL" id="BAABCA010000011">
    <property type="protein sequence ID" value="GAA4239686.1"/>
    <property type="molecule type" value="Genomic_DNA"/>
</dbReference>
<dbReference type="InterPro" id="IPR006530">
    <property type="entry name" value="YD"/>
</dbReference>
<evidence type="ECO:0008006" key="3">
    <source>
        <dbReference type="Google" id="ProtNLM"/>
    </source>
</evidence>
<keyword evidence="2" id="KW-1185">Reference proteome</keyword>
<dbReference type="Proteomes" id="UP001501496">
    <property type="component" value="Unassembled WGS sequence"/>
</dbReference>
<reference evidence="2" key="1">
    <citation type="journal article" date="2019" name="Int. J. Syst. Evol. Microbiol.">
        <title>The Global Catalogue of Microorganisms (GCM) 10K type strain sequencing project: providing services to taxonomists for standard genome sequencing and annotation.</title>
        <authorList>
            <consortium name="The Broad Institute Genomics Platform"/>
            <consortium name="The Broad Institute Genome Sequencing Center for Infectious Disease"/>
            <person name="Wu L."/>
            <person name="Ma J."/>
        </authorList>
    </citation>
    <scope>NUCLEOTIDE SEQUENCE [LARGE SCALE GENOMIC DNA]</scope>
    <source>
        <strain evidence="2">JCM 17630</strain>
    </source>
</reference>
<comment type="caution">
    <text evidence="1">The sequence shown here is derived from an EMBL/GenBank/DDBJ whole genome shotgun (WGS) entry which is preliminary data.</text>
</comment>
<evidence type="ECO:0000313" key="1">
    <source>
        <dbReference type="EMBL" id="GAA4239686.1"/>
    </source>
</evidence>
<gene>
    <name evidence="1" type="ORF">GCM10022291_34980</name>
</gene>
<dbReference type="NCBIfam" id="TIGR01643">
    <property type="entry name" value="YD_repeat_2x"/>
    <property type="match status" value="1"/>
</dbReference>
<accession>A0ABP8CIE6</accession>
<organism evidence="1 2">
    <name type="scientific">Postechiella marina</name>
    <dbReference type="NCBI Taxonomy" id="943941"/>
    <lineage>
        <taxon>Bacteria</taxon>
        <taxon>Pseudomonadati</taxon>
        <taxon>Bacteroidota</taxon>
        <taxon>Flavobacteriia</taxon>
        <taxon>Flavobacteriales</taxon>
        <taxon>Flavobacteriaceae</taxon>
        <taxon>Postechiella</taxon>
    </lineage>
</organism>
<dbReference type="Pfam" id="PF05593">
    <property type="entry name" value="RHS_repeat"/>
    <property type="match status" value="1"/>
</dbReference>
<dbReference type="RefSeq" id="WP_344789659.1">
    <property type="nucleotide sequence ID" value="NZ_BAABCA010000011.1"/>
</dbReference>
<proteinExistence type="predicted"/>
<evidence type="ECO:0000313" key="2">
    <source>
        <dbReference type="Proteomes" id="UP001501496"/>
    </source>
</evidence>
<name>A0ABP8CIE6_9FLAO</name>
<sequence length="1029" mass="118265">MIRIKSIFNLLLFFIILNAYGQYIPTSPEAEVFQKHTGYHMNNSTGVPDISIPLHTISHAGYQIPLNLSYNNSGVRHGYNYDLYGFGWNLSGRGKISRSLKYFPDEWTNFVAQLPYTSQAYEAIEAYHLRVASFTHLSNDSDYDHDIFHASLPDGNSFSFIIENDGTGNISILNSLDKTIKISYDLEWYNNNNHIKGFQITNNDGVTYTFSKALKEYNYRGLSARYNVEWNLTRIDFPNSAKPIIYEYLNGNSQGDVLVRQITSFDATLIVNSHHCESYPIEGGTGWSEPPTDTYRTSPNNDIIKMVQQPILKKITYDDIIIEFDYDFYGSANELSGRYAWLNWMKISSINHTETQRFNFNMSEFPLQNSFFKLKKLDNIEKINSQDSMRRTHAFNYESLTNMPHMKGTDHWGYINGYMSSGYKGLPNFKVDLPGYFHENGFQGESIENLVIRSSEVDGGPGSTGWGEYFLGDYNKEPAGSDGLLSKITYPTGGYTQFSWERNKYYNEWEEDYRYSSGHRIGTISNFSKAGSLVNVDEYKYGEEETEHFGYGLAPVEPNPLTYMIMSSNKTLPISAYHPSEQYKNAFISDSQCLRANRAKAEFRFSIGNYLSLLKGRPSVVYPRVCIYHKGADGINTQGKTEYFYDYEDIDYNTGNKVFMEKNYVNIQKPYSETFPARYNKVTKKNVYAKNTVPYDPLGENNPYIKIREEENTWEYEGLGLDEYNITYPWRNIFFLFGNNEQDFANFEVEYIAQGYKYGLLTKKTISEYDIEGNPLITQTKDFVYGLNHFVNEEIATDSKGNIISTKYMRPQDYYPIPNSGFISDMLVKNMQSQVIEITSNKTLLGETTPKLLNKQKTEYTKLSFFNTYTNQNDYCILPYKQYSTFKDNSPYTLDNTITYNTTIGGNYPTFLPVQIDNRVSGVSSYLWDDQGRFTMAQINNANHSLISSLDGKDASYNSETLYNSLINLVPDALISTFSYHSLFGVTSKTGPNGITAKYEYDGLGRLIIIKDSDDRILSQNQYHYKGQQ</sequence>
<protein>
    <recommendedName>
        <fullName evidence="3">YD repeat-containing protein</fullName>
    </recommendedName>
</protein>